<evidence type="ECO:0000313" key="3">
    <source>
        <dbReference type="Proteomes" id="UP000011996"/>
    </source>
</evidence>
<sequence>MGVPYDPQSESHRRVLKQSQHSKAIDETSPIRQFLAWCLPQRERPTMLQFRR</sequence>
<dbReference type="AlphaFoldDB" id="M5SB64"/>
<protein>
    <submittedName>
        <fullName evidence="2">Uncharacterized protein</fullName>
    </submittedName>
</protein>
<feature type="region of interest" description="Disordered" evidence="1">
    <location>
        <begin position="1"/>
        <end position="24"/>
    </location>
</feature>
<organism evidence="2 3">
    <name type="scientific">Rhodopirellula europaea SH398</name>
    <dbReference type="NCBI Taxonomy" id="1263868"/>
    <lineage>
        <taxon>Bacteria</taxon>
        <taxon>Pseudomonadati</taxon>
        <taxon>Planctomycetota</taxon>
        <taxon>Planctomycetia</taxon>
        <taxon>Pirellulales</taxon>
        <taxon>Pirellulaceae</taxon>
        <taxon>Rhodopirellula</taxon>
    </lineage>
</organism>
<dbReference type="PATRIC" id="fig|1263868.3.peg.6545"/>
<evidence type="ECO:0000256" key="1">
    <source>
        <dbReference type="SAM" id="MobiDB-lite"/>
    </source>
</evidence>
<evidence type="ECO:0000313" key="2">
    <source>
        <dbReference type="EMBL" id="EMI23389.1"/>
    </source>
</evidence>
<reference evidence="2 3" key="1">
    <citation type="journal article" date="2013" name="Mar. Genomics">
        <title>Expression of sulfatases in Rhodopirellula baltica and the diversity of sulfatases in the genus Rhodopirellula.</title>
        <authorList>
            <person name="Wegner C.E."/>
            <person name="Richter-Heitmann T."/>
            <person name="Klindworth A."/>
            <person name="Klockow C."/>
            <person name="Richter M."/>
            <person name="Achstetter T."/>
            <person name="Glockner F.O."/>
            <person name="Harder J."/>
        </authorList>
    </citation>
    <scope>NUCLEOTIDE SEQUENCE [LARGE SCALE GENOMIC DNA]</scope>
    <source>
        <strain evidence="2 3">SH398</strain>
    </source>
</reference>
<comment type="caution">
    <text evidence="2">The sequence shown here is derived from an EMBL/GenBank/DDBJ whole genome shotgun (WGS) entry which is preliminary data.</text>
</comment>
<dbReference type="Proteomes" id="UP000011996">
    <property type="component" value="Unassembled WGS sequence"/>
</dbReference>
<accession>M5SB64</accession>
<name>M5SB64_9BACT</name>
<proteinExistence type="predicted"/>
<dbReference type="EMBL" id="ANOF01000198">
    <property type="protein sequence ID" value="EMI23389.1"/>
    <property type="molecule type" value="Genomic_DNA"/>
</dbReference>
<gene>
    <name evidence="2" type="ORF">RESH_06034</name>
</gene>